<dbReference type="PROSITE" id="PS50800">
    <property type="entry name" value="SAP"/>
    <property type="match status" value="1"/>
</dbReference>
<evidence type="ECO:0000313" key="6">
    <source>
        <dbReference type="EMBL" id="VEN43426.1"/>
    </source>
</evidence>
<evidence type="ECO:0000259" key="5">
    <source>
        <dbReference type="PROSITE" id="PS50800"/>
    </source>
</evidence>
<name>A0A653C6K8_CALMS</name>
<dbReference type="GO" id="GO:0043565">
    <property type="term" value="F:sequence-specific DNA binding"/>
    <property type="evidence" value="ECO:0007669"/>
    <property type="project" value="TreeGrafter"/>
</dbReference>
<comment type="subcellular location">
    <subcellularLocation>
        <location evidence="1">Nucleus</location>
    </subcellularLocation>
</comment>
<evidence type="ECO:0000256" key="3">
    <source>
        <dbReference type="ARBA" id="ARBA00023242"/>
    </source>
</evidence>
<evidence type="ECO:0000313" key="7">
    <source>
        <dbReference type="Proteomes" id="UP000410492"/>
    </source>
</evidence>
<dbReference type="PANTHER" id="PTHR15683">
    <property type="entry name" value="SCAFFOLD ATTACHMENT FACTOR B-RELATED"/>
    <property type="match status" value="1"/>
</dbReference>
<dbReference type="EMBL" id="CAACVG010007061">
    <property type="protein sequence ID" value="VEN43426.1"/>
    <property type="molecule type" value="Genomic_DNA"/>
</dbReference>
<feature type="compositionally biased region" description="Polar residues" evidence="4">
    <location>
        <begin position="88"/>
        <end position="102"/>
    </location>
</feature>
<dbReference type="Gene3D" id="1.10.720.30">
    <property type="entry name" value="SAP domain"/>
    <property type="match status" value="1"/>
</dbReference>
<dbReference type="InterPro" id="IPR051738">
    <property type="entry name" value="SAF_Modulators"/>
</dbReference>
<sequence>MVRFGELKVPDLRRELDERGADSSGLKTVLHDRLRQIMIEEGEDPDAFEFESHEFEWAKKLESKIEASSKQSESARLSLEAKLKKAPNSRNLLDCHSSQKSK</sequence>
<dbReference type="AlphaFoldDB" id="A0A653C6K8"/>
<dbReference type="GO" id="GO:0005634">
    <property type="term" value="C:nucleus"/>
    <property type="evidence" value="ECO:0007669"/>
    <property type="project" value="UniProtKB-SubCell"/>
</dbReference>
<protein>
    <recommendedName>
        <fullName evidence="5">SAP domain-containing protein</fullName>
    </recommendedName>
</protein>
<dbReference type="InterPro" id="IPR036361">
    <property type="entry name" value="SAP_dom_sf"/>
</dbReference>
<gene>
    <name evidence="6" type="ORF">CALMAC_LOCUS6575</name>
</gene>
<evidence type="ECO:0000256" key="1">
    <source>
        <dbReference type="ARBA" id="ARBA00004123"/>
    </source>
</evidence>
<keyword evidence="2" id="KW-0694">RNA-binding</keyword>
<feature type="non-terminal residue" evidence="6">
    <location>
        <position position="102"/>
    </location>
</feature>
<dbReference type="GO" id="GO:0050684">
    <property type="term" value="P:regulation of mRNA processing"/>
    <property type="evidence" value="ECO:0007669"/>
    <property type="project" value="TreeGrafter"/>
</dbReference>
<dbReference type="SMART" id="SM00513">
    <property type="entry name" value="SAP"/>
    <property type="match status" value="1"/>
</dbReference>
<dbReference type="Pfam" id="PF02037">
    <property type="entry name" value="SAP"/>
    <property type="match status" value="1"/>
</dbReference>
<evidence type="ECO:0000256" key="4">
    <source>
        <dbReference type="SAM" id="MobiDB-lite"/>
    </source>
</evidence>
<accession>A0A653C6K8</accession>
<dbReference type="SUPFAM" id="SSF68906">
    <property type="entry name" value="SAP domain"/>
    <property type="match status" value="1"/>
</dbReference>
<organism evidence="6 7">
    <name type="scientific">Callosobruchus maculatus</name>
    <name type="common">Southern cowpea weevil</name>
    <name type="synonym">Pulse bruchid</name>
    <dbReference type="NCBI Taxonomy" id="64391"/>
    <lineage>
        <taxon>Eukaryota</taxon>
        <taxon>Metazoa</taxon>
        <taxon>Ecdysozoa</taxon>
        <taxon>Arthropoda</taxon>
        <taxon>Hexapoda</taxon>
        <taxon>Insecta</taxon>
        <taxon>Pterygota</taxon>
        <taxon>Neoptera</taxon>
        <taxon>Endopterygota</taxon>
        <taxon>Coleoptera</taxon>
        <taxon>Polyphaga</taxon>
        <taxon>Cucujiformia</taxon>
        <taxon>Chrysomeloidea</taxon>
        <taxon>Chrysomelidae</taxon>
        <taxon>Bruchinae</taxon>
        <taxon>Bruchini</taxon>
        <taxon>Callosobruchus</taxon>
    </lineage>
</organism>
<dbReference type="GO" id="GO:0003723">
    <property type="term" value="F:RNA binding"/>
    <property type="evidence" value="ECO:0007669"/>
    <property type="project" value="UniProtKB-KW"/>
</dbReference>
<reference evidence="6 7" key="1">
    <citation type="submission" date="2019-01" db="EMBL/GenBank/DDBJ databases">
        <authorList>
            <person name="Sayadi A."/>
        </authorList>
    </citation>
    <scope>NUCLEOTIDE SEQUENCE [LARGE SCALE GENOMIC DNA]</scope>
</reference>
<dbReference type="InterPro" id="IPR003034">
    <property type="entry name" value="SAP_dom"/>
</dbReference>
<dbReference type="Proteomes" id="UP000410492">
    <property type="component" value="Unassembled WGS sequence"/>
</dbReference>
<feature type="domain" description="SAP" evidence="5">
    <location>
        <begin position="4"/>
        <end position="38"/>
    </location>
</feature>
<keyword evidence="3" id="KW-0539">Nucleus</keyword>
<keyword evidence="7" id="KW-1185">Reference proteome</keyword>
<evidence type="ECO:0000256" key="2">
    <source>
        <dbReference type="ARBA" id="ARBA00022884"/>
    </source>
</evidence>
<dbReference type="OrthoDB" id="79455at2759"/>
<dbReference type="GO" id="GO:0006357">
    <property type="term" value="P:regulation of transcription by RNA polymerase II"/>
    <property type="evidence" value="ECO:0007669"/>
    <property type="project" value="TreeGrafter"/>
</dbReference>
<proteinExistence type="predicted"/>
<feature type="region of interest" description="Disordered" evidence="4">
    <location>
        <begin position="68"/>
        <end position="102"/>
    </location>
</feature>
<dbReference type="PANTHER" id="PTHR15683:SF8">
    <property type="entry name" value="SCAFFOLD ATTACHMENT FACTOR B, ISOFORM B"/>
    <property type="match status" value="1"/>
</dbReference>